<comment type="similarity">
    <text evidence="4">Belongs to the HSF family.</text>
</comment>
<accession>A0A1R2CV68</accession>
<evidence type="ECO:0000256" key="2">
    <source>
        <dbReference type="ARBA" id="ARBA00023125"/>
    </source>
</evidence>
<dbReference type="AlphaFoldDB" id="A0A1R2CV68"/>
<name>A0A1R2CV68_9CILI</name>
<dbReference type="PANTHER" id="PTHR10015">
    <property type="entry name" value="HEAT SHOCK TRANSCRIPTION FACTOR"/>
    <property type="match status" value="1"/>
</dbReference>
<sequence>MSSRKSTKNQPTSFIRKTYKILAKSKHNHIINWSDDGLSFVIKDQHAFTSTILPQYFKHKNFASFNRQLNMYDFHKTKEDILEFSHPLFQRNNETLLSQINRKSAEPQVFKASTHELGQRLKKFQFQQNTMKEMLESLEKQYDKIVEQNQILICEVMQSKQREKRIEMYINKIEERKKEEKRKEIVQIECRMESDDYLKLSPLHSDD</sequence>
<feature type="domain" description="HSF-type DNA-binding" evidence="6">
    <location>
        <begin position="10"/>
        <end position="103"/>
    </location>
</feature>
<dbReference type="SMART" id="SM00415">
    <property type="entry name" value="HSF"/>
    <property type="match status" value="1"/>
</dbReference>
<dbReference type="InterPro" id="IPR036390">
    <property type="entry name" value="WH_DNA-bd_sf"/>
</dbReference>
<dbReference type="GO" id="GO:0005634">
    <property type="term" value="C:nucleus"/>
    <property type="evidence" value="ECO:0007669"/>
    <property type="project" value="UniProtKB-SubCell"/>
</dbReference>
<dbReference type="FunFam" id="1.10.10.10:FF:000334">
    <property type="entry name" value="Heat shock factor protein 2"/>
    <property type="match status" value="1"/>
</dbReference>
<keyword evidence="3" id="KW-0539">Nucleus</keyword>
<keyword evidence="5" id="KW-0175">Coiled coil</keyword>
<evidence type="ECO:0000256" key="1">
    <source>
        <dbReference type="ARBA" id="ARBA00004123"/>
    </source>
</evidence>
<evidence type="ECO:0000256" key="4">
    <source>
        <dbReference type="RuleBase" id="RU004020"/>
    </source>
</evidence>
<organism evidence="7 8">
    <name type="scientific">Stentor coeruleus</name>
    <dbReference type="NCBI Taxonomy" id="5963"/>
    <lineage>
        <taxon>Eukaryota</taxon>
        <taxon>Sar</taxon>
        <taxon>Alveolata</taxon>
        <taxon>Ciliophora</taxon>
        <taxon>Postciliodesmatophora</taxon>
        <taxon>Heterotrichea</taxon>
        <taxon>Heterotrichida</taxon>
        <taxon>Stentoridae</taxon>
        <taxon>Stentor</taxon>
    </lineage>
</organism>
<dbReference type="PRINTS" id="PR00056">
    <property type="entry name" value="HSFDOMAIN"/>
</dbReference>
<keyword evidence="8" id="KW-1185">Reference proteome</keyword>
<proteinExistence type="inferred from homology"/>
<reference evidence="7 8" key="1">
    <citation type="submission" date="2016-11" db="EMBL/GenBank/DDBJ databases">
        <title>The macronuclear genome of Stentor coeruleus: a giant cell with tiny introns.</title>
        <authorList>
            <person name="Slabodnick M."/>
            <person name="Ruby J.G."/>
            <person name="Reiff S.B."/>
            <person name="Swart E.C."/>
            <person name="Gosai S."/>
            <person name="Prabakaran S."/>
            <person name="Witkowska E."/>
            <person name="Larue G.E."/>
            <person name="Fisher S."/>
            <person name="Freeman R.M."/>
            <person name="Gunawardena J."/>
            <person name="Chu W."/>
            <person name="Stover N.A."/>
            <person name="Gregory B.D."/>
            <person name="Nowacki M."/>
            <person name="Derisi J."/>
            <person name="Roy S.W."/>
            <person name="Marshall W.F."/>
            <person name="Sood P."/>
        </authorList>
    </citation>
    <scope>NUCLEOTIDE SEQUENCE [LARGE SCALE GENOMIC DNA]</scope>
    <source>
        <strain evidence="7">WM001</strain>
    </source>
</reference>
<dbReference type="SUPFAM" id="SSF46785">
    <property type="entry name" value="Winged helix' DNA-binding domain"/>
    <property type="match status" value="1"/>
</dbReference>
<comment type="caution">
    <text evidence="7">The sequence shown here is derived from an EMBL/GenBank/DDBJ whole genome shotgun (WGS) entry which is preliminary data.</text>
</comment>
<comment type="subcellular location">
    <subcellularLocation>
        <location evidence="1">Nucleus</location>
    </subcellularLocation>
</comment>
<dbReference type="Gene3D" id="1.10.10.10">
    <property type="entry name" value="Winged helix-like DNA-binding domain superfamily/Winged helix DNA-binding domain"/>
    <property type="match status" value="1"/>
</dbReference>
<dbReference type="InterPro" id="IPR000232">
    <property type="entry name" value="HSF_DNA-bd"/>
</dbReference>
<keyword evidence="2" id="KW-0238">DNA-binding</keyword>
<evidence type="ECO:0000313" key="7">
    <source>
        <dbReference type="EMBL" id="OMJ92875.1"/>
    </source>
</evidence>
<gene>
    <name evidence="7" type="ORF">SteCoe_4330</name>
</gene>
<evidence type="ECO:0000256" key="3">
    <source>
        <dbReference type="ARBA" id="ARBA00023242"/>
    </source>
</evidence>
<dbReference type="Pfam" id="PF00447">
    <property type="entry name" value="HSF_DNA-bind"/>
    <property type="match status" value="1"/>
</dbReference>
<dbReference type="EMBL" id="MPUH01000053">
    <property type="protein sequence ID" value="OMJ92875.1"/>
    <property type="molecule type" value="Genomic_DNA"/>
</dbReference>
<dbReference type="GO" id="GO:0003700">
    <property type="term" value="F:DNA-binding transcription factor activity"/>
    <property type="evidence" value="ECO:0007669"/>
    <property type="project" value="InterPro"/>
</dbReference>
<protein>
    <recommendedName>
        <fullName evidence="6">HSF-type DNA-binding domain-containing protein</fullName>
    </recommendedName>
</protein>
<dbReference type="InterPro" id="IPR036388">
    <property type="entry name" value="WH-like_DNA-bd_sf"/>
</dbReference>
<feature type="coiled-coil region" evidence="5">
    <location>
        <begin position="121"/>
        <end position="191"/>
    </location>
</feature>
<dbReference type="Proteomes" id="UP000187209">
    <property type="component" value="Unassembled WGS sequence"/>
</dbReference>
<dbReference type="OrthoDB" id="60033at2759"/>
<dbReference type="PANTHER" id="PTHR10015:SF427">
    <property type="entry name" value="HEAT SHOCK FACTOR PROTEIN"/>
    <property type="match status" value="1"/>
</dbReference>
<evidence type="ECO:0000259" key="6">
    <source>
        <dbReference type="SMART" id="SM00415"/>
    </source>
</evidence>
<dbReference type="GO" id="GO:0043565">
    <property type="term" value="F:sequence-specific DNA binding"/>
    <property type="evidence" value="ECO:0007669"/>
    <property type="project" value="InterPro"/>
</dbReference>
<evidence type="ECO:0000256" key="5">
    <source>
        <dbReference type="SAM" id="Coils"/>
    </source>
</evidence>
<evidence type="ECO:0000313" key="8">
    <source>
        <dbReference type="Proteomes" id="UP000187209"/>
    </source>
</evidence>